<reference evidence="3" key="2">
    <citation type="submission" date="2014-07" db="EMBL/GenBank/DDBJ databases">
        <title>Genome sequence of Mangrovimonas yunxiaonensis.</title>
        <authorList>
            <person name="Li Y."/>
            <person name="Zheng T."/>
        </authorList>
    </citation>
    <scope>NUCLEOTIDE SEQUENCE [LARGE SCALE GENOMIC DNA]</scope>
    <source>
        <strain evidence="3">LY01</strain>
    </source>
</reference>
<proteinExistence type="predicted"/>
<name>A0A084TLW1_9FLAO</name>
<accession>A0A084TLW1</accession>
<dbReference type="EMBL" id="JPFK01000004">
    <property type="protein sequence ID" value="KFB01697.1"/>
    <property type="molecule type" value="Genomic_DNA"/>
</dbReference>
<keyword evidence="1" id="KW-0812">Transmembrane</keyword>
<keyword evidence="1" id="KW-0472">Membrane</keyword>
<keyword evidence="1" id="KW-1133">Transmembrane helix</keyword>
<gene>
    <name evidence="2" type="ORF">IA57_04180</name>
</gene>
<comment type="caution">
    <text evidence="2">The sequence shown here is derived from an EMBL/GenBank/DDBJ whole genome shotgun (WGS) entry which is preliminary data.</text>
</comment>
<dbReference type="AlphaFoldDB" id="A0A084TLW1"/>
<organism evidence="2 3">
    <name type="scientific">Mangrovimonas yunxiaonensis</name>
    <dbReference type="NCBI Taxonomy" id="1197477"/>
    <lineage>
        <taxon>Bacteria</taxon>
        <taxon>Pseudomonadati</taxon>
        <taxon>Bacteroidota</taxon>
        <taxon>Flavobacteriia</taxon>
        <taxon>Flavobacteriales</taxon>
        <taxon>Flavobacteriaceae</taxon>
        <taxon>Mangrovimonas</taxon>
    </lineage>
</organism>
<sequence length="71" mass="8361">MPTLCVWTVGQIRSASLSVYHRAKTNVFTFNFLSVKRQNFVLALPAQRTGLSIYLQMPYWLYTLLWLVFIF</sequence>
<dbReference type="STRING" id="1197477.IA57_04180"/>
<evidence type="ECO:0000256" key="1">
    <source>
        <dbReference type="SAM" id="Phobius"/>
    </source>
</evidence>
<keyword evidence="3" id="KW-1185">Reference proteome</keyword>
<feature type="transmembrane region" description="Helical" evidence="1">
    <location>
        <begin position="51"/>
        <end position="70"/>
    </location>
</feature>
<reference evidence="2 3" key="1">
    <citation type="journal article" date="2014" name="Genome Announc.">
        <title>Draft Genome Sequence of the Algicidal Bacterium Mangrovimonas yunxiaonensis Strain LY01.</title>
        <authorList>
            <person name="Li Y."/>
            <person name="Zhu H."/>
            <person name="Li C."/>
            <person name="Zhang H."/>
            <person name="Chen Z."/>
            <person name="Zheng W."/>
            <person name="Xu H."/>
            <person name="Zheng T."/>
        </authorList>
    </citation>
    <scope>NUCLEOTIDE SEQUENCE [LARGE SCALE GENOMIC DNA]</scope>
    <source>
        <strain evidence="2 3">LY01</strain>
    </source>
</reference>
<dbReference type="Proteomes" id="UP000028521">
    <property type="component" value="Unassembled WGS sequence"/>
</dbReference>
<evidence type="ECO:0000313" key="2">
    <source>
        <dbReference type="EMBL" id="KFB01697.1"/>
    </source>
</evidence>
<protein>
    <submittedName>
        <fullName evidence="2">Uncharacterized protein</fullName>
    </submittedName>
</protein>
<evidence type="ECO:0000313" key="3">
    <source>
        <dbReference type="Proteomes" id="UP000028521"/>
    </source>
</evidence>